<evidence type="ECO:0000313" key="2">
    <source>
        <dbReference type="Proteomes" id="UP000297258"/>
    </source>
</evidence>
<evidence type="ECO:0000313" key="1">
    <source>
        <dbReference type="EMBL" id="TFW31765.1"/>
    </source>
</evidence>
<organism evidence="1 2">
    <name type="scientific">Massilia horti</name>
    <dbReference type="NCBI Taxonomy" id="2562153"/>
    <lineage>
        <taxon>Bacteria</taxon>
        <taxon>Pseudomonadati</taxon>
        <taxon>Pseudomonadota</taxon>
        <taxon>Betaproteobacteria</taxon>
        <taxon>Burkholderiales</taxon>
        <taxon>Oxalobacteraceae</taxon>
        <taxon>Telluria group</taxon>
        <taxon>Massilia</taxon>
    </lineage>
</organism>
<dbReference type="Proteomes" id="UP000297258">
    <property type="component" value="Unassembled WGS sequence"/>
</dbReference>
<accession>A0A4Y9SZ77</accession>
<keyword evidence="2" id="KW-1185">Reference proteome</keyword>
<dbReference type="AlphaFoldDB" id="A0A4Y9SZ77"/>
<sequence length="471" mass="53579">MSRTDGLAQALSRRAKIKKIEAAIAFFAANRAFLDRYEDLESFVFNAFEHDEKLAQGVEYHLVALRRQLLDELWSRHIFLSVNAIEQLLYMSLKADVHPFVAFCDCVLENGLHHPGLVLYPLHSFGFLGLGLFGLGRPQRVATLDLSAAGIELTPQTNNFDRSIAFVEFARKTLGIVHEVPRELLEHYYRSRPLKWFTQNPLLAVRVSSYASGYYVNQRILLMKLRLSTTLIAMVAVMGRREVPSEYHDFSTARVNNWETLDIAHYLLFQADPNKSHLSVDCTPMHVNRIELAELADLGVDIDPRAWKGKARRSQLTTIRNALEFLEDGYLRHCVIGSKSQELSRLFRKLLSSINYFRRSLRARGQTSENIVALAIAFETLLIDFYARGVTDRIHMRVRTCLAGKSGVAAMCDAVQELFVSRGKILHAGETLQFKDIPLARKAYVICFVHISQRLTLLDPKTKNPLSAIFL</sequence>
<dbReference type="EMBL" id="SPUM01000081">
    <property type="protein sequence ID" value="TFW31765.1"/>
    <property type="molecule type" value="Genomic_DNA"/>
</dbReference>
<evidence type="ECO:0008006" key="3">
    <source>
        <dbReference type="Google" id="ProtNLM"/>
    </source>
</evidence>
<dbReference type="RefSeq" id="WP_135190105.1">
    <property type="nucleotide sequence ID" value="NZ_SPUM01000081.1"/>
</dbReference>
<comment type="caution">
    <text evidence="1">The sequence shown here is derived from an EMBL/GenBank/DDBJ whole genome shotgun (WGS) entry which is preliminary data.</text>
</comment>
<protein>
    <recommendedName>
        <fullName evidence="3">Apea-like HEPN domain-containing protein</fullName>
    </recommendedName>
</protein>
<reference evidence="1 2" key="1">
    <citation type="submission" date="2019-03" db="EMBL/GenBank/DDBJ databases">
        <title>Draft genome of Massilia hortus sp. nov., a novel bacterial species of the Oxalobacteraceae family.</title>
        <authorList>
            <person name="Peta V."/>
            <person name="Raths R."/>
            <person name="Bucking H."/>
        </authorList>
    </citation>
    <scope>NUCLEOTIDE SEQUENCE [LARGE SCALE GENOMIC DNA]</scope>
    <source>
        <strain evidence="1 2">ONC3</strain>
    </source>
</reference>
<gene>
    <name evidence="1" type="ORF">E4O92_12510</name>
</gene>
<proteinExistence type="predicted"/>
<dbReference type="OrthoDB" id="8293543at2"/>
<name>A0A4Y9SZ77_9BURK</name>